<reference evidence="2" key="1">
    <citation type="journal article" date="2019" name="Int. J. Syst. Evol. Microbiol.">
        <title>The Global Catalogue of Microorganisms (GCM) 10K type strain sequencing project: providing services to taxonomists for standard genome sequencing and annotation.</title>
        <authorList>
            <consortium name="The Broad Institute Genomics Platform"/>
            <consortium name="The Broad Institute Genome Sequencing Center for Infectious Disease"/>
            <person name="Wu L."/>
            <person name="Ma J."/>
        </authorList>
    </citation>
    <scope>NUCLEOTIDE SEQUENCE [LARGE SCALE GENOMIC DNA]</scope>
    <source>
        <strain evidence="2">KCTC 23917</strain>
    </source>
</reference>
<sequence>MSTPEEFGNYALLLMKLIDLAESYVLSITKDQANLWFEMTVLTDDGQRYRIFASNHNGSPIVVEVGSVSLKAGFTSSENIPSLGELESIGLRTTGVCLEGDFGDITIFADNINTEKLL</sequence>
<dbReference type="Proteomes" id="UP000653343">
    <property type="component" value="Unassembled WGS sequence"/>
</dbReference>
<accession>A0ABQ2XVF9</accession>
<name>A0ABQ2XVF9_9BURK</name>
<protein>
    <submittedName>
        <fullName evidence="1">Uncharacterized protein</fullName>
    </submittedName>
</protein>
<keyword evidence="2" id="KW-1185">Reference proteome</keyword>
<dbReference type="EMBL" id="BMYU01000002">
    <property type="protein sequence ID" value="GGX36265.1"/>
    <property type="molecule type" value="Genomic_DNA"/>
</dbReference>
<dbReference type="RefSeq" id="WP_189356177.1">
    <property type="nucleotide sequence ID" value="NZ_BMYU01000002.1"/>
</dbReference>
<evidence type="ECO:0000313" key="1">
    <source>
        <dbReference type="EMBL" id="GGX36265.1"/>
    </source>
</evidence>
<proteinExistence type="predicted"/>
<evidence type="ECO:0000313" key="2">
    <source>
        <dbReference type="Proteomes" id="UP000653343"/>
    </source>
</evidence>
<gene>
    <name evidence="1" type="ORF">GCM10010946_12410</name>
</gene>
<organism evidence="1 2">
    <name type="scientific">Undibacterium squillarum</name>
    <dbReference type="NCBI Taxonomy" id="1131567"/>
    <lineage>
        <taxon>Bacteria</taxon>
        <taxon>Pseudomonadati</taxon>
        <taxon>Pseudomonadota</taxon>
        <taxon>Betaproteobacteria</taxon>
        <taxon>Burkholderiales</taxon>
        <taxon>Oxalobacteraceae</taxon>
        <taxon>Undibacterium</taxon>
    </lineage>
</organism>
<comment type="caution">
    <text evidence="1">The sequence shown here is derived from an EMBL/GenBank/DDBJ whole genome shotgun (WGS) entry which is preliminary data.</text>
</comment>